<gene>
    <name evidence="2" type="ORF">J5Y03_04240</name>
</gene>
<reference evidence="2" key="1">
    <citation type="submission" date="2021-04" db="EMBL/GenBank/DDBJ databases">
        <title>Genome seq and assembly of Bacillus sp.</title>
        <authorList>
            <person name="Chhetri G."/>
        </authorList>
    </citation>
    <scope>NUCLEOTIDE SEQUENCE</scope>
    <source>
        <strain evidence="2">RG28</strain>
    </source>
</reference>
<dbReference type="GO" id="GO:0046872">
    <property type="term" value="F:metal ion binding"/>
    <property type="evidence" value="ECO:0007669"/>
    <property type="project" value="InterPro"/>
</dbReference>
<dbReference type="SUPFAM" id="SSF47240">
    <property type="entry name" value="Ferritin-like"/>
    <property type="match status" value="1"/>
</dbReference>
<keyword evidence="3" id="KW-1185">Reference proteome</keyword>
<sequence>MYNIPLGNQYPSYFVYQTGYYDYDLRNSQGQFAQVTKAVLDAIIGEATAIDFYNRLINAAPNQKHKDNIHHALEDEKIHLQLFTGLYITLTGQQPVYQIKKEEFSNYNEGLRMAYEDELEAYENYRNAYLLTQDQYIRDVFFRAMTDENEHAIRFGFLSMSPS</sequence>
<evidence type="ECO:0000259" key="1">
    <source>
        <dbReference type="Pfam" id="PF02915"/>
    </source>
</evidence>
<accession>A0A940NMR3</accession>
<proteinExistence type="predicted"/>
<dbReference type="AlphaFoldDB" id="A0A940NMR3"/>
<dbReference type="InterPro" id="IPR012347">
    <property type="entry name" value="Ferritin-like"/>
</dbReference>
<feature type="domain" description="Rubrerythrin diiron-binding" evidence="1">
    <location>
        <begin position="40"/>
        <end position="155"/>
    </location>
</feature>
<dbReference type="CDD" id="cd00657">
    <property type="entry name" value="Ferritin_like"/>
    <property type="match status" value="1"/>
</dbReference>
<evidence type="ECO:0000313" key="2">
    <source>
        <dbReference type="EMBL" id="MBP0724395.1"/>
    </source>
</evidence>
<dbReference type="Gene3D" id="1.20.1260.10">
    <property type="match status" value="1"/>
</dbReference>
<dbReference type="InterPro" id="IPR003251">
    <property type="entry name" value="Rr_diiron-bd_dom"/>
</dbReference>
<evidence type="ECO:0000313" key="3">
    <source>
        <dbReference type="Proteomes" id="UP000682134"/>
    </source>
</evidence>
<protein>
    <submittedName>
        <fullName evidence="2">Ferritin-like domain-containing protein</fullName>
    </submittedName>
</protein>
<dbReference type="RefSeq" id="WP_209402859.1">
    <property type="nucleotide sequence ID" value="NZ_JAGIYQ010000002.1"/>
</dbReference>
<name>A0A940NMR3_9BACI</name>
<dbReference type="GO" id="GO:0016491">
    <property type="term" value="F:oxidoreductase activity"/>
    <property type="evidence" value="ECO:0007669"/>
    <property type="project" value="InterPro"/>
</dbReference>
<dbReference type="EMBL" id="JAGIYQ010000002">
    <property type="protein sequence ID" value="MBP0724395.1"/>
    <property type="molecule type" value="Genomic_DNA"/>
</dbReference>
<organism evidence="2 3">
    <name type="scientific">Gottfriedia endophytica</name>
    <dbReference type="NCBI Taxonomy" id="2820819"/>
    <lineage>
        <taxon>Bacteria</taxon>
        <taxon>Bacillati</taxon>
        <taxon>Bacillota</taxon>
        <taxon>Bacilli</taxon>
        <taxon>Bacillales</taxon>
        <taxon>Bacillaceae</taxon>
        <taxon>Gottfriedia</taxon>
    </lineage>
</organism>
<dbReference type="InterPro" id="IPR009078">
    <property type="entry name" value="Ferritin-like_SF"/>
</dbReference>
<dbReference type="Proteomes" id="UP000682134">
    <property type="component" value="Unassembled WGS sequence"/>
</dbReference>
<dbReference type="Pfam" id="PF02915">
    <property type="entry name" value="Rubrerythrin"/>
    <property type="match status" value="1"/>
</dbReference>
<comment type="caution">
    <text evidence="2">The sequence shown here is derived from an EMBL/GenBank/DDBJ whole genome shotgun (WGS) entry which is preliminary data.</text>
</comment>